<dbReference type="AlphaFoldDB" id="A0A846MZY2"/>
<comment type="caution">
    <text evidence="1">The sequence shown here is derived from an EMBL/GenBank/DDBJ whole genome shotgun (WGS) entry which is preliminary data.</text>
</comment>
<dbReference type="GO" id="GO:0030701">
    <property type="term" value="F:NAD+-dinitrogen-reductase ADP-D-ribosyltransferase activity"/>
    <property type="evidence" value="ECO:0007669"/>
    <property type="project" value="UniProtKB-EC"/>
</dbReference>
<protein>
    <submittedName>
        <fullName evidence="1">NAD+--dinitrogen-reductase ADP-D-ribosyltransferase</fullName>
        <ecNumber evidence="1">2.4.2.37</ecNumber>
    </submittedName>
</protein>
<evidence type="ECO:0000313" key="2">
    <source>
        <dbReference type="Proteomes" id="UP000570514"/>
    </source>
</evidence>
<dbReference type="GO" id="GO:0009399">
    <property type="term" value="P:nitrogen fixation"/>
    <property type="evidence" value="ECO:0007669"/>
    <property type="project" value="InterPro"/>
</dbReference>
<organism evidence="1 2">
    <name type="scientific">Rhizomicrobium palustre</name>
    <dbReference type="NCBI Taxonomy" id="189966"/>
    <lineage>
        <taxon>Bacteria</taxon>
        <taxon>Pseudomonadati</taxon>
        <taxon>Pseudomonadota</taxon>
        <taxon>Alphaproteobacteria</taxon>
        <taxon>Micropepsales</taxon>
        <taxon>Micropepsaceae</taxon>
        <taxon>Rhizomicrobium</taxon>
    </lineage>
</organism>
<gene>
    <name evidence="1" type="ORF">FHS83_002496</name>
</gene>
<evidence type="ECO:0000313" key="1">
    <source>
        <dbReference type="EMBL" id="NIK89178.1"/>
    </source>
</evidence>
<dbReference type="InterPro" id="IPR009953">
    <property type="entry name" value="DRA_trans"/>
</dbReference>
<dbReference type="Proteomes" id="UP000570514">
    <property type="component" value="Unassembled WGS sequence"/>
</dbReference>
<proteinExistence type="predicted"/>
<keyword evidence="1" id="KW-0808">Transferase</keyword>
<accession>A0A846MZY2</accession>
<keyword evidence="2" id="KW-1185">Reference proteome</keyword>
<reference evidence="1 2" key="1">
    <citation type="submission" date="2020-03" db="EMBL/GenBank/DDBJ databases">
        <title>Genomic Encyclopedia of Type Strains, Phase IV (KMG-IV): sequencing the most valuable type-strain genomes for metagenomic binning, comparative biology and taxonomic classification.</title>
        <authorList>
            <person name="Goeker M."/>
        </authorList>
    </citation>
    <scope>NUCLEOTIDE SEQUENCE [LARGE SCALE GENOMIC DNA]</scope>
    <source>
        <strain evidence="1 2">DSM 19867</strain>
    </source>
</reference>
<name>A0A846MZY2_9PROT</name>
<dbReference type="EMBL" id="JAASRM010000001">
    <property type="protein sequence ID" value="NIK89178.1"/>
    <property type="molecule type" value="Genomic_DNA"/>
</dbReference>
<sequence>MQADRGHSTNLVGVPTGLIASTAFNANPVSLHIASVCDSNRSLFRMLAEADTPAIAAGMFESYMATMFDLDDQDRDGRGPARFKASSYLRLLRGWGYEANSPEGAVLKGWVESRFGLFPTFHKAPIQKFWDKTWITYVEEKMSSRFHSNAIQSQLDLLFEFSQWALARFHAPGKTHIRLYRGTNNFEEQQLLARPDKRHVIVRLNSLLSFTSDRDTASSFGDTILEVEVPVVKILFFNELLPKHALKGEGEYVVIGGDYEAKALYY</sequence>
<dbReference type="Pfam" id="PF07357">
    <property type="entry name" value="DRAT"/>
    <property type="match status" value="1"/>
</dbReference>
<dbReference type="EC" id="2.4.2.37" evidence="1"/>
<dbReference type="RefSeq" id="WP_167083290.1">
    <property type="nucleotide sequence ID" value="NZ_BAAADC010000001.1"/>
</dbReference>
<keyword evidence="1" id="KW-0328">Glycosyltransferase</keyword>